<name>A0ABQ5BNF9_9ASTR</name>
<comment type="caution">
    <text evidence="1">The sequence shown here is derived from an EMBL/GenBank/DDBJ whole genome shotgun (WGS) entry which is preliminary data.</text>
</comment>
<sequence>MLPKWGRFGTAVKLNRGLKTSNYDQLYAYLKQHEAHANENKMMLERYNQHVIDPLAFVSNVSPQQYPTQSSTIPQSEYVPPVTHQPQFADNTQLDSGLTPTNDLIENLTKILTLLAQSYKIHLPQTNNQLRTSSNTRNHAIIQNDRVVVQNV</sequence>
<protein>
    <submittedName>
        <fullName evidence="1">Uncharacterized protein</fullName>
    </submittedName>
</protein>
<reference evidence="1" key="1">
    <citation type="journal article" date="2022" name="Int. J. Mol. Sci.">
        <title>Draft Genome of Tanacetum Coccineum: Genomic Comparison of Closely Related Tanacetum-Family Plants.</title>
        <authorList>
            <person name="Yamashiro T."/>
            <person name="Shiraishi A."/>
            <person name="Nakayama K."/>
            <person name="Satake H."/>
        </authorList>
    </citation>
    <scope>NUCLEOTIDE SEQUENCE</scope>
</reference>
<evidence type="ECO:0000313" key="1">
    <source>
        <dbReference type="EMBL" id="GJT15784.1"/>
    </source>
</evidence>
<reference evidence="1" key="2">
    <citation type="submission" date="2022-01" db="EMBL/GenBank/DDBJ databases">
        <authorList>
            <person name="Yamashiro T."/>
            <person name="Shiraishi A."/>
            <person name="Satake H."/>
            <person name="Nakayama K."/>
        </authorList>
    </citation>
    <scope>NUCLEOTIDE SEQUENCE</scope>
</reference>
<gene>
    <name evidence="1" type="ORF">Tco_0874490</name>
</gene>
<dbReference type="Proteomes" id="UP001151760">
    <property type="component" value="Unassembled WGS sequence"/>
</dbReference>
<accession>A0ABQ5BNF9</accession>
<organism evidence="1 2">
    <name type="scientific">Tanacetum coccineum</name>
    <dbReference type="NCBI Taxonomy" id="301880"/>
    <lineage>
        <taxon>Eukaryota</taxon>
        <taxon>Viridiplantae</taxon>
        <taxon>Streptophyta</taxon>
        <taxon>Embryophyta</taxon>
        <taxon>Tracheophyta</taxon>
        <taxon>Spermatophyta</taxon>
        <taxon>Magnoliopsida</taxon>
        <taxon>eudicotyledons</taxon>
        <taxon>Gunneridae</taxon>
        <taxon>Pentapetalae</taxon>
        <taxon>asterids</taxon>
        <taxon>campanulids</taxon>
        <taxon>Asterales</taxon>
        <taxon>Asteraceae</taxon>
        <taxon>Asteroideae</taxon>
        <taxon>Anthemideae</taxon>
        <taxon>Anthemidinae</taxon>
        <taxon>Tanacetum</taxon>
    </lineage>
</organism>
<proteinExistence type="predicted"/>
<keyword evidence="2" id="KW-1185">Reference proteome</keyword>
<evidence type="ECO:0000313" key="2">
    <source>
        <dbReference type="Proteomes" id="UP001151760"/>
    </source>
</evidence>
<dbReference type="EMBL" id="BQNB010013423">
    <property type="protein sequence ID" value="GJT15784.1"/>
    <property type="molecule type" value="Genomic_DNA"/>
</dbReference>